<keyword evidence="26" id="KW-1185">Reference proteome</keyword>
<comment type="catalytic activity">
    <reaction evidence="1">
        <text>a 1,2-diacyl-sn-glycero-3-phosphate + CTP + H(+) = a CDP-1,2-diacyl-sn-glycerol + diphosphate</text>
        <dbReference type="Rhea" id="RHEA:16229"/>
        <dbReference type="ChEBI" id="CHEBI:15378"/>
        <dbReference type="ChEBI" id="CHEBI:33019"/>
        <dbReference type="ChEBI" id="CHEBI:37563"/>
        <dbReference type="ChEBI" id="CHEBI:58332"/>
        <dbReference type="ChEBI" id="CHEBI:58608"/>
        <dbReference type="EC" id="2.7.7.41"/>
    </reaction>
</comment>
<evidence type="ECO:0000256" key="9">
    <source>
        <dbReference type="ARBA" id="ARBA00022516"/>
    </source>
</evidence>
<comment type="caution">
    <text evidence="25">The sequence shown here is derived from an EMBL/GenBank/DDBJ whole genome shotgun (WGS) entry which is preliminary data.</text>
</comment>
<keyword evidence="10" id="KW-0808">Transferase</keyword>
<dbReference type="Pfam" id="PF01148">
    <property type="entry name" value="CTP_transf_1"/>
    <property type="match status" value="1"/>
</dbReference>
<feature type="transmembrane region" description="Helical" evidence="24">
    <location>
        <begin position="149"/>
        <end position="168"/>
    </location>
</feature>
<evidence type="ECO:0000256" key="11">
    <source>
        <dbReference type="ARBA" id="ARBA00022692"/>
    </source>
</evidence>
<keyword evidence="17" id="KW-1208">Phospholipid metabolism</keyword>
<feature type="transmembrane region" description="Helical" evidence="24">
    <location>
        <begin position="92"/>
        <end position="109"/>
    </location>
</feature>
<feature type="transmembrane region" description="Helical" evidence="24">
    <location>
        <begin position="121"/>
        <end position="143"/>
    </location>
</feature>
<evidence type="ECO:0000256" key="18">
    <source>
        <dbReference type="ARBA" id="ARBA00029893"/>
    </source>
</evidence>
<evidence type="ECO:0000256" key="13">
    <source>
        <dbReference type="ARBA" id="ARBA00022989"/>
    </source>
</evidence>
<dbReference type="RefSeq" id="WP_114642625.1">
    <property type="nucleotide sequence ID" value="NZ_JAACIO010000016.1"/>
</dbReference>
<feature type="transmembrane region" description="Helical" evidence="24">
    <location>
        <begin position="5"/>
        <end position="20"/>
    </location>
</feature>
<dbReference type="PANTHER" id="PTHR46382:SF1">
    <property type="entry name" value="PHOSPHATIDATE CYTIDYLYLTRANSFERASE"/>
    <property type="match status" value="1"/>
</dbReference>
<keyword evidence="15 24" id="KW-0472">Membrane</keyword>
<evidence type="ECO:0000256" key="21">
    <source>
        <dbReference type="ARBA" id="ARBA00032396"/>
    </source>
</evidence>
<dbReference type="Proteomes" id="UP000263486">
    <property type="component" value="Unassembled WGS sequence"/>
</dbReference>
<comment type="pathway">
    <text evidence="3">Phospholipid metabolism; CDP-diacylglycerol biosynthesis; CDP-diacylglycerol from sn-glycerol 3-phosphate: step 3/3.</text>
</comment>
<keyword evidence="14" id="KW-0443">Lipid metabolism</keyword>
<evidence type="ECO:0000313" key="25">
    <source>
        <dbReference type="EMBL" id="REI40886.1"/>
    </source>
</evidence>
<evidence type="ECO:0000313" key="26">
    <source>
        <dbReference type="Proteomes" id="UP000263486"/>
    </source>
</evidence>
<evidence type="ECO:0000256" key="2">
    <source>
        <dbReference type="ARBA" id="ARBA00004651"/>
    </source>
</evidence>
<evidence type="ECO:0000256" key="17">
    <source>
        <dbReference type="ARBA" id="ARBA00023264"/>
    </source>
</evidence>
<organism evidence="25 26">
    <name type="scientific">Psychrilyobacter piezotolerans</name>
    <dbReference type="NCBI Taxonomy" id="2293438"/>
    <lineage>
        <taxon>Bacteria</taxon>
        <taxon>Fusobacteriati</taxon>
        <taxon>Fusobacteriota</taxon>
        <taxon>Fusobacteriia</taxon>
        <taxon>Fusobacteriales</taxon>
        <taxon>Fusobacteriaceae</taxon>
        <taxon>Psychrilyobacter</taxon>
    </lineage>
</organism>
<evidence type="ECO:0000256" key="16">
    <source>
        <dbReference type="ARBA" id="ARBA00023209"/>
    </source>
</evidence>
<keyword evidence="12 25" id="KW-0548">Nucleotidyltransferase</keyword>
<evidence type="ECO:0000256" key="7">
    <source>
        <dbReference type="ARBA" id="ARBA00019373"/>
    </source>
</evidence>
<gene>
    <name evidence="25" type="ORF">DYH56_09500</name>
</gene>
<evidence type="ECO:0000256" key="6">
    <source>
        <dbReference type="ARBA" id="ARBA00012487"/>
    </source>
</evidence>
<keyword evidence="9" id="KW-0444">Lipid biosynthesis</keyword>
<dbReference type="EC" id="2.7.7.41" evidence="6"/>
<evidence type="ECO:0000256" key="3">
    <source>
        <dbReference type="ARBA" id="ARBA00005119"/>
    </source>
</evidence>
<protein>
    <recommendedName>
        <fullName evidence="7">Phosphatidate cytidylyltransferase</fullName>
        <ecNumber evidence="6">2.7.7.41</ecNumber>
    </recommendedName>
    <alternativeName>
        <fullName evidence="20">CDP-DAG synthase</fullName>
    </alternativeName>
    <alternativeName>
        <fullName evidence="22">CDP-DG synthase</fullName>
    </alternativeName>
    <alternativeName>
        <fullName evidence="18">CDP-diacylglycerol synthase</fullName>
    </alternativeName>
    <alternativeName>
        <fullName evidence="21">CDP-diglyceride pyrophosphorylase</fullName>
    </alternativeName>
    <alternativeName>
        <fullName evidence="23">CDP-diglyceride synthase</fullName>
    </alternativeName>
    <alternativeName>
        <fullName evidence="19">CTP:phosphatidate cytidylyltransferase</fullName>
    </alternativeName>
</protein>
<comment type="pathway">
    <text evidence="4">Lipid metabolism.</text>
</comment>
<feature type="transmembrane region" description="Helical" evidence="24">
    <location>
        <begin position="54"/>
        <end position="72"/>
    </location>
</feature>
<proteinExistence type="inferred from homology"/>
<comment type="similarity">
    <text evidence="5">Belongs to the CDS family.</text>
</comment>
<dbReference type="GO" id="GO:0016779">
    <property type="term" value="F:nucleotidyltransferase activity"/>
    <property type="evidence" value="ECO:0007669"/>
    <property type="project" value="UniProtKB-KW"/>
</dbReference>
<keyword evidence="13 24" id="KW-1133">Transmembrane helix</keyword>
<feature type="transmembrane region" description="Helical" evidence="24">
    <location>
        <begin position="189"/>
        <end position="210"/>
    </location>
</feature>
<evidence type="ECO:0000256" key="23">
    <source>
        <dbReference type="ARBA" id="ARBA00033406"/>
    </source>
</evidence>
<name>A0ABX9KG70_9FUSO</name>
<reference evidence="25 26" key="1">
    <citation type="submission" date="2018-08" db="EMBL/GenBank/DDBJ databases">
        <title>Draft genome sequence of Psychrilyobacter sp. strain SD5 isolated from Black Sea water.</title>
        <authorList>
            <person name="Yadav S."/>
            <person name="Villanueva L."/>
            <person name="Damste J.S.S."/>
        </authorList>
    </citation>
    <scope>NUCLEOTIDE SEQUENCE [LARGE SCALE GENOMIC DNA]</scope>
    <source>
        <strain evidence="25 26">SD5</strain>
    </source>
</reference>
<evidence type="ECO:0000256" key="24">
    <source>
        <dbReference type="SAM" id="Phobius"/>
    </source>
</evidence>
<sequence>MLNRILVALILVPLTVYVYLYGDKSFMAFTVLLIGIGIYEIYQMMESKGIIVNKTAGIILGGAIPLALYSSISSSKDFLGEFIGNNIDMSRGTMVLILGIFILMFIRIYQNKVEGSSSYIGYTMLGVLYVGFLFSHIVPIKYMLNGSKWLMTIQILVWISDTFAYLVGVKFGRKFFSRGLCEISPKKSIEGSLGSIIFTVITMLLIKGFLFKELNISGIHLIIVPILVAVTGQIGDLAESVFKREFGVKDSGKILGGHGGILDRYDSLIWVFPLMYYYINFFL</sequence>
<comment type="subcellular location">
    <subcellularLocation>
        <location evidence="2">Cell membrane</location>
        <topology evidence="2">Multi-pass membrane protein</topology>
    </subcellularLocation>
</comment>
<evidence type="ECO:0000256" key="4">
    <source>
        <dbReference type="ARBA" id="ARBA00005189"/>
    </source>
</evidence>
<accession>A0ABX9KG70</accession>
<keyword evidence="11 24" id="KW-0812">Transmembrane</keyword>
<dbReference type="PANTHER" id="PTHR46382">
    <property type="entry name" value="PHOSPHATIDATE CYTIDYLYLTRANSFERASE"/>
    <property type="match status" value="1"/>
</dbReference>
<evidence type="ECO:0000256" key="5">
    <source>
        <dbReference type="ARBA" id="ARBA00010185"/>
    </source>
</evidence>
<feature type="transmembrane region" description="Helical" evidence="24">
    <location>
        <begin position="216"/>
        <end position="235"/>
    </location>
</feature>
<evidence type="ECO:0000256" key="20">
    <source>
        <dbReference type="ARBA" id="ARBA00032253"/>
    </source>
</evidence>
<evidence type="ECO:0000256" key="14">
    <source>
        <dbReference type="ARBA" id="ARBA00023098"/>
    </source>
</evidence>
<evidence type="ECO:0000256" key="19">
    <source>
        <dbReference type="ARBA" id="ARBA00031825"/>
    </source>
</evidence>
<dbReference type="EMBL" id="QUAJ01000015">
    <property type="protein sequence ID" value="REI40886.1"/>
    <property type="molecule type" value="Genomic_DNA"/>
</dbReference>
<evidence type="ECO:0000256" key="10">
    <source>
        <dbReference type="ARBA" id="ARBA00022679"/>
    </source>
</evidence>
<keyword evidence="16" id="KW-0594">Phospholipid biosynthesis</keyword>
<evidence type="ECO:0000256" key="12">
    <source>
        <dbReference type="ARBA" id="ARBA00022695"/>
    </source>
</evidence>
<evidence type="ECO:0000256" key="22">
    <source>
        <dbReference type="ARBA" id="ARBA00032743"/>
    </source>
</evidence>
<keyword evidence="8" id="KW-1003">Cell membrane</keyword>
<evidence type="ECO:0000256" key="15">
    <source>
        <dbReference type="ARBA" id="ARBA00023136"/>
    </source>
</evidence>
<feature type="transmembrane region" description="Helical" evidence="24">
    <location>
        <begin position="26"/>
        <end position="42"/>
    </location>
</feature>
<evidence type="ECO:0000256" key="1">
    <source>
        <dbReference type="ARBA" id="ARBA00001698"/>
    </source>
</evidence>
<evidence type="ECO:0000256" key="8">
    <source>
        <dbReference type="ARBA" id="ARBA00022475"/>
    </source>
</evidence>